<organism evidence="1 2">
    <name type="scientific">Diploptera punctata</name>
    <name type="common">Pacific beetle cockroach</name>
    <dbReference type="NCBI Taxonomy" id="6984"/>
    <lineage>
        <taxon>Eukaryota</taxon>
        <taxon>Metazoa</taxon>
        <taxon>Ecdysozoa</taxon>
        <taxon>Arthropoda</taxon>
        <taxon>Hexapoda</taxon>
        <taxon>Insecta</taxon>
        <taxon>Pterygota</taxon>
        <taxon>Neoptera</taxon>
        <taxon>Polyneoptera</taxon>
        <taxon>Dictyoptera</taxon>
        <taxon>Blattodea</taxon>
        <taxon>Blaberoidea</taxon>
        <taxon>Blaberidae</taxon>
        <taxon>Diplopterinae</taxon>
        <taxon>Diploptera</taxon>
    </lineage>
</organism>
<dbReference type="EMBL" id="JASPKZ010001587">
    <property type="protein sequence ID" value="KAJ9597728.1"/>
    <property type="molecule type" value="Genomic_DNA"/>
</dbReference>
<reference evidence="1" key="1">
    <citation type="journal article" date="2023" name="IScience">
        <title>Live-bearing cockroach genome reveals convergent evolutionary mechanisms linked to viviparity in insects and beyond.</title>
        <authorList>
            <person name="Fouks B."/>
            <person name="Harrison M.C."/>
            <person name="Mikhailova A.A."/>
            <person name="Marchal E."/>
            <person name="English S."/>
            <person name="Carruthers M."/>
            <person name="Jennings E.C."/>
            <person name="Chiamaka E.L."/>
            <person name="Frigard R.A."/>
            <person name="Pippel M."/>
            <person name="Attardo G.M."/>
            <person name="Benoit J.B."/>
            <person name="Bornberg-Bauer E."/>
            <person name="Tobe S.S."/>
        </authorList>
    </citation>
    <scope>NUCLEOTIDE SEQUENCE</scope>
    <source>
        <strain evidence="1">Stay&amp;Tobe</strain>
    </source>
</reference>
<feature type="non-terminal residue" evidence="1">
    <location>
        <position position="1"/>
    </location>
</feature>
<gene>
    <name evidence="1" type="ORF">L9F63_011438</name>
</gene>
<proteinExistence type="predicted"/>
<comment type="caution">
    <text evidence="1">The sequence shown here is derived from an EMBL/GenBank/DDBJ whole genome shotgun (WGS) entry which is preliminary data.</text>
</comment>
<accession>A0AAD8AH81</accession>
<dbReference type="AlphaFoldDB" id="A0AAD8AH81"/>
<sequence length="128" mass="14307">TGIKYPTIFDIILADRPVSGEVPDTGQEDLEFEVIVVSKLDSSSCYFPGSETLLLDTSSRRKNVSSAIEGFSPRTLNCKSLSKYQIKGGKQLWIIKDLTNCKRREIFMSNKSKDLGILNIPRELCAKC</sequence>
<name>A0AAD8AH81_DIPPU</name>
<keyword evidence="2" id="KW-1185">Reference proteome</keyword>
<protein>
    <submittedName>
        <fullName evidence="1">Uncharacterized protein</fullName>
    </submittedName>
</protein>
<dbReference type="Proteomes" id="UP001233999">
    <property type="component" value="Unassembled WGS sequence"/>
</dbReference>
<evidence type="ECO:0000313" key="2">
    <source>
        <dbReference type="Proteomes" id="UP001233999"/>
    </source>
</evidence>
<evidence type="ECO:0000313" key="1">
    <source>
        <dbReference type="EMBL" id="KAJ9597728.1"/>
    </source>
</evidence>
<reference evidence="1" key="2">
    <citation type="submission" date="2023-05" db="EMBL/GenBank/DDBJ databases">
        <authorList>
            <person name="Fouks B."/>
        </authorList>
    </citation>
    <scope>NUCLEOTIDE SEQUENCE</scope>
    <source>
        <strain evidence="1">Stay&amp;Tobe</strain>
        <tissue evidence="1">Testes</tissue>
    </source>
</reference>
<feature type="non-terminal residue" evidence="1">
    <location>
        <position position="128"/>
    </location>
</feature>